<protein>
    <submittedName>
        <fullName evidence="2">Uncharacterized protein</fullName>
    </submittedName>
</protein>
<evidence type="ECO:0000313" key="2">
    <source>
        <dbReference type="EMBL" id="KKB75931.1"/>
    </source>
</evidence>
<dbReference type="STRING" id="361041.VW35_19495"/>
<dbReference type="AlphaFoldDB" id="A0A0F5L0I0"/>
<dbReference type="EMBL" id="LAJG01000048">
    <property type="protein sequence ID" value="KKB75931.1"/>
    <property type="molecule type" value="Genomic_DNA"/>
</dbReference>
<evidence type="ECO:0000313" key="3">
    <source>
        <dbReference type="Proteomes" id="UP000033514"/>
    </source>
</evidence>
<keyword evidence="1" id="KW-0732">Signal</keyword>
<name>A0A0F5L0I0_9HYPH</name>
<gene>
    <name evidence="2" type="ORF">VW35_19495</name>
</gene>
<dbReference type="PATRIC" id="fig|361041.3.peg.3315"/>
<reference evidence="2 3" key="1">
    <citation type="submission" date="2015-03" db="EMBL/GenBank/DDBJ databases">
        <authorList>
            <person name="Hassan Y.I."/>
            <person name="Lepp D."/>
            <person name="Zhou T."/>
        </authorList>
    </citation>
    <scope>NUCLEOTIDE SEQUENCE [LARGE SCALE GENOMIC DNA]</scope>
    <source>
        <strain evidence="2 3">GH2-10</strain>
    </source>
</reference>
<dbReference type="OrthoDB" id="8364646at2"/>
<keyword evidence="3" id="KW-1185">Reference proteome</keyword>
<evidence type="ECO:0000256" key="1">
    <source>
        <dbReference type="SAM" id="SignalP"/>
    </source>
</evidence>
<feature type="signal peptide" evidence="1">
    <location>
        <begin position="1"/>
        <end position="25"/>
    </location>
</feature>
<proteinExistence type="predicted"/>
<organism evidence="2 3">
    <name type="scientific">Devosia soli</name>
    <dbReference type="NCBI Taxonomy" id="361041"/>
    <lineage>
        <taxon>Bacteria</taxon>
        <taxon>Pseudomonadati</taxon>
        <taxon>Pseudomonadota</taxon>
        <taxon>Alphaproteobacteria</taxon>
        <taxon>Hyphomicrobiales</taxon>
        <taxon>Devosiaceae</taxon>
        <taxon>Devosia</taxon>
    </lineage>
</organism>
<accession>A0A0F5L0I0</accession>
<dbReference type="RefSeq" id="WP_046144748.1">
    <property type="nucleotide sequence ID" value="NZ_LAJG01000048.1"/>
</dbReference>
<sequence length="222" mass="24636">MKRQSFGLWSAFFLAALLLVGSALAAYQEVVPYLSGGRDAESKRQALSVAELPIGLSLQAQRLALDDCLQALTPLIGTSLSEENLRVADNCRAMAQDIVSQSPLFSYGWFILAMSFDAESQPDDFQKALAQSQVTTENQWAMASLRLWLGYQRWVQLTPDLREKLGHDIQVVATTNDGRTWLAARYQENEGFREDVISNLEKTSANTQRAFVRALSQSGVAQ</sequence>
<dbReference type="Proteomes" id="UP000033514">
    <property type="component" value="Unassembled WGS sequence"/>
</dbReference>
<comment type="caution">
    <text evidence="2">The sequence shown here is derived from an EMBL/GenBank/DDBJ whole genome shotgun (WGS) entry which is preliminary data.</text>
</comment>
<feature type="chain" id="PRO_5002491696" evidence="1">
    <location>
        <begin position="26"/>
        <end position="222"/>
    </location>
</feature>